<feature type="compositionally biased region" description="Low complexity" evidence="1">
    <location>
        <begin position="168"/>
        <end position="196"/>
    </location>
</feature>
<comment type="caution">
    <text evidence="2">The sequence shown here is derived from an EMBL/GenBank/DDBJ whole genome shotgun (WGS) entry which is preliminary data.</text>
</comment>
<gene>
    <name evidence="2" type="ORF">Agub_g7600</name>
</gene>
<accession>A0AAD3DSC8</accession>
<reference evidence="2 3" key="1">
    <citation type="journal article" date="2021" name="Sci. Rep.">
        <title>Genome sequencing of the multicellular alga Astrephomene provides insights into convergent evolution of germ-soma differentiation.</title>
        <authorList>
            <person name="Yamashita S."/>
            <person name="Yamamoto K."/>
            <person name="Matsuzaki R."/>
            <person name="Suzuki S."/>
            <person name="Yamaguchi H."/>
            <person name="Hirooka S."/>
            <person name="Minakuchi Y."/>
            <person name="Miyagishima S."/>
            <person name="Kawachi M."/>
            <person name="Toyoda A."/>
            <person name="Nozaki H."/>
        </authorList>
    </citation>
    <scope>NUCLEOTIDE SEQUENCE [LARGE SCALE GENOMIC DNA]</scope>
    <source>
        <strain evidence="2 3">NIES-4017</strain>
    </source>
</reference>
<evidence type="ECO:0000313" key="2">
    <source>
        <dbReference type="EMBL" id="GFR46112.1"/>
    </source>
</evidence>
<feature type="compositionally biased region" description="Pro residues" evidence="1">
    <location>
        <begin position="197"/>
        <end position="207"/>
    </location>
</feature>
<organism evidence="2 3">
    <name type="scientific">Astrephomene gubernaculifera</name>
    <dbReference type="NCBI Taxonomy" id="47775"/>
    <lineage>
        <taxon>Eukaryota</taxon>
        <taxon>Viridiplantae</taxon>
        <taxon>Chlorophyta</taxon>
        <taxon>core chlorophytes</taxon>
        <taxon>Chlorophyceae</taxon>
        <taxon>CS clade</taxon>
        <taxon>Chlamydomonadales</taxon>
        <taxon>Astrephomenaceae</taxon>
        <taxon>Astrephomene</taxon>
    </lineage>
</organism>
<dbReference type="Proteomes" id="UP001054857">
    <property type="component" value="Unassembled WGS sequence"/>
</dbReference>
<dbReference type="AlphaFoldDB" id="A0AAD3DSC8"/>
<dbReference type="EMBL" id="BMAR01000012">
    <property type="protein sequence ID" value="GFR46112.1"/>
    <property type="molecule type" value="Genomic_DNA"/>
</dbReference>
<feature type="region of interest" description="Disordered" evidence="1">
    <location>
        <begin position="167"/>
        <end position="208"/>
    </location>
</feature>
<proteinExistence type="predicted"/>
<protein>
    <submittedName>
        <fullName evidence="2">Uncharacterized protein</fullName>
    </submittedName>
</protein>
<evidence type="ECO:0000313" key="3">
    <source>
        <dbReference type="Proteomes" id="UP001054857"/>
    </source>
</evidence>
<evidence type="ECO:0000256" key="1">
    <source>
        <dbReference type="SAM" id="MobiDB-lite"/>
    </source>
</evidence>
<keyword evidence="3" id="KW-1185">Reference proteome</keyword>
<sequence length="330" mass="35751">MAAQLKPTTLYPCHSRGASPIYPMQLTQRIPFSFPSRYRCRELEARLPSRRNRRTWHCRAIAPPESPTDWDVECSCEGVMERLRETDKLRNCFGEPLTSEERSSLLRCLDSARLGVESCLLAGLPALREHLMDYLGAAAATSSDDLQLVEGAMLLIEQISQALDSPLGAPAAAEGEQAAGEGSSSSAAVDPSSSSSSPPPEPQPQPPLSWFRGQWQVLVTTAGGWPYGRLQYVPVLELFELSEDGQRFKLETQAGPLSTQAWGQVTWVRQPNHLTYHVSGFRLGLFGGSLSLPPAAAATPHNDLLLFAASASTALARSSAGGINLLSRPV</sequence>
<name>A0AAD3DSC8_9CHLO</name>